<dbReference type="EMBL" id="FOIC01000005">
    <property type="protein sequence ID" value="SET29685.1"/>
    <property type="molecule type" value="Genomic_DNA"/>
</dbReference>
<keyword evidence="2" id="KW-0812">Transmembrane</keyword>
<reference evidence="5 6" key="2">
    <citation type="submission" date="2016-10" db="EMBL/GenBank/DDBJ databases">
        <authorList>
            <person name="Varghese N."/>
            <person name="Submissions S."/>
        </authorList>
    </citation>
    <scope>NUCLEOTIDE SEQUENCE [LARGE SCALE GENOMIC DNA]</scope>
    <source>
        <strain evidence="3 6">CDM_1</strain>
        <strain evidence="5">CDM_6</strain>
    </source>
</reference>
<feature type="region of interest" description="Disordered" evidence="1">
    <location>
        <begin position="138"/>
        <end position="170"/>
    </location>
</feature>
<feature type="transmembrane region" description="Helical" evidence="2">
    <location>
        <begin position="98"/>
        <end position="115"/>
    </location>
</feature>
<accession>A0A1G6Q745</accession>
<gene>
    <name evidence="4" type="ORF">SAMN04488694_10596</name>
    <name evidence="3" type="ORF">SAMN05192552_1008137</name>
</gene>
<name>A0A1G6Q745_9EURY</name>
<dbReference type="OrthoDB" id="307011at2157"/>
<sequence length="170" mass="18172">MARNTLMTGIALLAAGALVAASLGAYRVFSYVAAVFILAVVASASIEHDGSALEPYTGLIAGLTVVFLGGLTGIWLLWGPDVASYTYVLGVPRPTLVYFALLWLAPAFAAIYYSVTVFDRIGSDAVVDEIISEARDRQQRTNVPLEPRRIERSTSTDGLDRSADVEGNDD</sequence>
<evidence type="ECO:0000256" key="2">
    <source>
        <dbReference type="SAM" id="Phobius"/>
    </source>
</evidence>
<protein>
    <submittedName>
        <fullName evidence="3">Uncharacterized protein</fullName>
    </submittedName>
</protein>
<keyword evidence="2" id="KW-1133">Transmembrane helix</keyword>
<dbReference type="AlphaFoldDB" id="A0A1G6Q745"/>
<feature type="transmembrane region" description="Helical" evidence="2">
    <location>
        <begin position="30"/>
        <end position="46"/>
    </location>
</feature>
<feature type="transmembrane region" description="Helical" evidence="2">
    <location>
        <begin position="58"/>
        <end position="78"/>
    </location>
</feature>
<organism evidence="3 6">
    <name type="scientific">Natrinema hispanicum</name>
    <dbReference type="NCBI Taxonomy" id="392421"/>
    <lineage>
        <taxon>Archaea</taxon>
        <taxon>Methanobacteriati</taxon>
        <taxon>Methanobacteriota</taxon>
        <taxon>Stenosarchaea group</taxon>
        <taxon>Halobacteria</taxon>
        <taxon>Halobacteriales</taxon>
        <taxon>Natrialbaceae</taxon>
        <taxon>Natrinema</taxon>
    </lineage>
</organism>
<evidence type="ECO:0000313" key="4">
    <source>
        <dbReference type="EMBL" id="SET29685.1"/>
    </source>
</evidence>
<keyword evidence="5" id="KW-1185">Reference proteome</keyword>
<dbReference type="STRING" id="392421.SAMN04488694_10596"/>
<dbReference type="RefSeq" id="WP_092931463.1">
    <property type="nucleotide sequence ID" value="NZ_FMZP01000008.1"/>
</dbReference>
<reference evidence="4" key="1">
    <citation type="submission" date="2016-10" db="EMBL/GenBank/DDBJ databases">
        <authorList>
            <person name="de Groot N.N."/>
        </authorList>
    </citation>
    <scope>NUCLEOTIDE SEQUENCE [LARGE SCALE GENOMIC DNA]</scope>
    <source>
        <strain evidence="4">CDM_6</strain>
    </source>
</reference>
<evidence type="ECO:0000313" key="3">
    <source>
        <dbReference type="EMBL" id="SDC87744.1"/>
    </source>
</evidence>
<keyword evidence="2" id="KW-0472">Membrane</keyword>
<evidence type="ECO:0000313" key="5">
    <source>
        <dbReference type="Proteomes" id="UP000199320"/>
    </source>
</evidence>
<dbReference type="Proteomes" id="UP000199320">
    <property type="component" value="Unassembled WGS sequence"/>
</dbReference>
<dbReference type="EMBL" id="FMZP01000008">
    <property type="protein sequence ID" value="SDC87744.1"/>
    <property type="molecule type" value="Genomic_DNA"/>
</dbReference>
<feature type="compositionally biased region" description="Basic and acidic residues" evidence="1">
    <location>
        <begin position="146"/>
        <end position="164"/>
    </location>
</feature>
<proteinExistence type="predicted"/>
<dbReference type="Proteomes" id="UP000324021">
    <property type="component" value="Unassembled WGS sequence"/>
</dbReference>
<evidence type="ECO:0000313" key="6">
    <source>
        <dbReference type="Proteomes" id="UP000324021"/>
    </source>
</evidence>
<evidence type="ECO:0000256" key="1">
    <source>
        <dbReference type="SAM" id="MobiDB-lite"/>
    </source>
</evidence>